<feature type="transmembrane region" description="Helical" evidence="9">
    <location>
        <begin position="177"/>
        <end position="202"/>
    </location>
</feature>
<keyword evidence="4" id="KW-0808">Transferase</keyword>
<keyword evidence="7 9" id="KW-0472">Membrane</keyword>
<keyword evidence="2" id="KW-1003">Cell membrane</keyword>
<evidence type="ECO:0000313" key="12">
    <source>
        <dbReference type="Proteomes" id="UP000317835"/>
    </source>
</evidence>
<accession>A0A518GWR0</accession>
<evidence type="ECO:0000256" key="3">
    <source>
        <dbReference type="ARBA" id="ARBA00022676"/>
    </source>
</evidence>
<evidence type="ECO:0000256" key="6">
    <source>
        <dbReference type="ARBA" id="ARBA00022989"/>
    </source>
</evidence>
<dbReference type="PANTHER" id="PTHR33908">
    <property type="entry name" value="MANNOSYLTRANSFERASE YKCB-RELATED"/>
    <property type="match status" value="1"/>
</dbReference>
<evidence type="ECO:0000256" key="5">
    <source>
        <dbReference type="ARBA" id="ARBA00022692"/>
    </source>
</evidence>
<dbReference type="GO" id="GO:0016763">
    <property type="term" value="F:pentosyltransferase activity"/>
    <property type="evidence" value="ECO:0007669"/>
    <property type="project" value="TreeGrafter"/>
</dbReference>
<reference evidence="11 12" key="1">
    <citation type="submission" date="2019-02" db="EMBL/GenBank/DDBJ databases">
        <title>Deep-cultivation of Planctomycetes and their phenomic and genomic characterization uncovers novel biology.</title>
        <authorList>
            <person name="Wiegand S."/>
            <person name="Jogler M."/>
            <person name="Boedeker C."/>
            <person name="Pinto D."/>
            <person name="Vollmers J."/>
            <person name="Rivas-Marin E."/>
            <person name="Kohn T."/>
            <person name="Peeters S.H."/>
            <person name="Heuer A."/>
            <person name="Rast P."/>
            <person name="Oberbeckmann S."/>
            <person name="Bunk B."/>
            <person name="Jeske O."/>
            <person name="Meyerdierks A."/>
            <person name="Storesund J.E."/>
            <person name="Kallscheuer N."/>
            <person name="Luecker S."/>
            <person name="Lage O.M."/>
            <person name="Pohl T."/>
            <person name="Merkel B.J."/>
            <person name="Hornburger P."/>
            <person name="Mueller R.-W."/>
            <person name="Bruemmer F."/>
            <person name="Labrenz M."/>
            <person name="Spormann A.M."/>
            <person name="Op den Camp H."/>
            <person name="Overmann J."/>
            <person name="Amann R."/>
            <person name="Jetten M.S.M."/>
            <person name="Mascher T."/>
            <person name="Medema M.H."/>
            <person name="Devos D.P."/>
            <person name="Kaster A.-K."/>
            <person name="Ovreas L."/>
            <person name="Rohde M."/>
            <person name="Galperin M.Y."/>
            <person name="Jogler C."/>
        </authorList>
    </citation>
    <scope>NUCLEOTIDE SEQUENCE [LARGE SCALE GENOMIC DNA]</scope>
    <source>
        <strain evidence="11 12">ElP</strain>
    </source>
</reference>
<feature type="transmembrane region" description="Helical" evidence="9">
    <location>
        <begin position="294"/>
        <end position="311"/>
    </location>
</feature>
<dbReference type="GO" id="GO:0010041">
    <property type="term" value="P:response to iron(III) ion"/>
    <property type="evidence" value="ECO:0007669"/>
    <property type="project" value="TreeGrafter"/>
</dbReference>
<feature type="transmembrane region" description="Helical" evidence="9">
    <location>
        <begin position="122"/>
        <end position="140"/>
    </location>
</feature>
<dbReference type="Pfam" id="PF13231">
    <property type="entry name" value="PMT_2"/>
    <property type="match status" value="1"/>
</dbReference>
<keyword evidence="6 9" id="KW-1133">Transmembrane helix</keyword>
<keyword evidence="3" id="KW-0328">Glycosyltransferase</keyword>
<evidence type="ECO:0000256" key="1">
    <source>
        <dbReference type="ARBA" id="ARBA00004651"/>
    </source>
</evidence>
<dbReference type="GO" id="GO:0009103">
    <property type="term" value="P:lipopolysaccharide biosynthetic process"/>
    <property type="evidence" value="ECO:0007669"/>
    <property type="project" value="UniProtKB-ARBA"/>
</dbReference>
<organism evidence="11 12">
    <name type="scientific">Tautonia plasticadhaerens</name>
    <dbReference type="NCBI Taxonomy" id="2527974"/>
    <lineage>
        <taxon>Bacteria</taxon>
        <taxon>Pseudomonadati</taxon>
        <taxon>Planctomycetota</taxon>
        <taxon>Planctomycetia</taxon>
        <taxon>Isosphaerales</taxon>
        <taxon>Isosphaeraceae</taxon>
        <taxon>Tautonia</taxon>
    </lineage>
</organism>
<evidence type="ECO:0000313" key="11">
    <source>
        <dbReference type="EMBL" id="QDV33027.1"/>
    </source>
</evidence>
<evidence type="ECO:0000256" key="7">
    <source>
        <dbReference type="ARBA" id="ARBA00023136"/>
    </source>
</evidence>
<evidence type="ECO:0000256" key="8">
    <source>
        <dbReference type="SAM" id="MobiDB-lite"/>
    </source>
</evidence>
<proteinExistence type="predicted"/>
<sequence>MPDSLPPRQRIALAALLLATFGLRAWGADQPIVENYVGRQVPTAMVARNLQRGSGFLRPRLDTGPFPNLFLVEPPIYASAVAGLGGATGWPIGVSGRLVSALATTLGAWGLFGLVRRREGGTVSLLAVGVFATMPVMLRYGRAVQPDAMMIGTQLAAMRCWDAFASGRGRGWLASGWLLLATSLALKVTSAFVLVPLALAILGVGRKGLIVLSASAIVPALLWYLHAAGVLAEGEGSRASLDNGRIWLSALVPSALLESETYRPAARYLLVRAFTPIGLVLAVIGLSRGPVDRLWWIWFASAGLSLVALAGKWHHEYYWMVLAPVFSVGIARALAAILARGRGGPRTAGAAGAALLAMSAAVSGSTWRTPVEWRGLAEAAEAVRRVVPEGALVVAPEALLYSADRRGCRLELPPEAARRAAGEWGGRLDAPADPLALVEFYRARGASFLAGPGAGAGADPDPRRAAFFRAARARYRVRVDRPGAFVAELVPGPDPDDGASPHVDRRPP</sequence>
<dbReference type="OrthoDB" id="264512at2"/>
<gene>
    <name evidence="11" type="ORF">ElP_08690</name>
</gene>
<keyword evidence="5 9" id="KW-0812">Transmembrane</keyword>
<name>A0A518GWR0_9BACT</name>
<dbReference type="AlphaFoldDB" id="A0A518GWR0"/>
<evidence type="ECO:0000259" key="10">
    <source>
        <dbReference type="Pfam" id="PF13231"/>
    </source>
</evidence>
<comment type="subcellular location">
    <subcellularLocation>
        <location evidence="1">Cell membrane</location>
        <topology evidence="1">Multi-pass membrane protein</topology>
    </subcellularLocation>
</comment>
<feature type="transmembrane region" description="Helical" evidence="9">
    <location>
        <begin position="265"/>
        <end position="287"/>
    </location>
</feature>
<dbReference type="PANTHER" id="PTHR33908:SF3">
    <property type="entry name" value="UNDECAPRENYL PHOSPHATE-ALPHA-4-AMINO-4-DEOXY-L-ARABINOSE ARABINOSYL TRANSFERASE"/>
    <property type="match status" value="1"/>
</dbReference>
<evidence type="ECO:0000256" key="2">
    <source>
        <dbReference type="ARBA" id="ARBA00022475"/>
    </source>
</evidence>
<feature type="transmembrane region" description="Helical" evidence="9">
    <location>
        <begin position="209"/>
        <end position="232"/>
    </location>
</feature>
<dbReference type="EMBL" id="CP036426">
    <property type="protein sequence ID" value="QDV33027.1"/>
    <property type="molecule type" value="Genomic_DNA"/>
</dbReference>
<feature type="domain" description="Glycosyltransferase RgtA/B/C/D-like" evidence="10">
    <location>
        <begin position="94"/>
        <end position="205"/>
    </location>
</feature>
<dbReference type="InterPro" id="IPR038731">
    <property type="entry name" value="RgtA/B/C-like"/>
</dbReference>
<feature type="transmembrane region" description="Helical" evidence="9">
    <location>
        <begin position="317"/>
        <end position="339"/>
    </location>
</feature>
<dbReference type="InterPro" id="IPR050297">
    <property type="entry name" value="LipidA_mod_glycosyltrf_83"/>
</dbReference>
<dbReference type="KEGG" id="tpla:ElP_08690"/>
<feature type="region of interest" description="Disordered" evidence="8">
    <location>
        <begin position="486"/>
        <end position="508"/>
    </location>
</feature>
<dbReference type="RefSeq" id="WP_145267449.1">
    <property type="nucleotide sequence ID" value="NZ_CP036426.1"/>
</dbReference>
<protein>
    <recommendedName>
        <fullName evidence="10">Glycosyltransferase RgtA/B/C/D-like domain-containing protein</fullName>
    </recommendedName>
</protein>
<evidence type="ECO:0000256" key="9">
    <source>
        <dbReference type="SAM" id="Phobius"/>
    </source>
</evidence>
<feature type="transmembrane region" description="Helical" evidence="9">
    <location>
        <begin position="98"/>
        <end position="115"/>
    </location>
</feature>
<keyword evidence="12" id="KW-1185">Reference proteome</keyword>
<dbReference type="Proteomes" id="UP000317835">
    <property type="component" value="Chromosome"/>
</dbReference>
<evidence type="ECO:0000256" key="4">
    <source>
        <dbReference type="ARBA" id="ARBA00022679"/>
    </source>
</evidence>
<dbReference type="GO" id="GO:0005886">
    <property type="term" value="C:plasma membrane"/>
    <property type="evidence" value="ECO:0007669"/>
    <property type="project" value="UniProtKB-SubCell"/>
</dbReference>